<dbReference type="RefSeq" id="WP_088564860.1">
    <property type="nucleotide sequence ID" value="NZ_CP020946.1"/>
</dbReference>
<dbReference type="OrthoDB" id="5296086at2"/>
<proteinExistence type="predicted"/>
<evidence type="ECO:0000313" key="1">
    <source>
        <dbReference type="EMBL" id="ASD63310.1"/>
    </source>
</evidence>
<sequence>MILTLVTALQLQCGIQQAGEQSLSYGTVIYVTAENPAPQLAYFELTGDDFTTHPYCEFIQSKMNNGETFTIKLDKSGKKIQGLK</sequence>
<dbReference type="Proteomes" id="UP000197003">
    <property type="component" value="Chromosome"/>
</dbReference>
<name>A0A1Z3N763_BDEBC</name>
<reference evidence="1 2" key="1">
    <citation type="submission" date="2017-04" db="EMBL/GenBank/DDBJ databases">
        <title>Whole genome sequence of Bdellovibrio bacteriovorus strain SSB218315.</title>
        <authorList>
            <person name="Oyedara O."/>
            <person name="Rodriguez-Perez M.A."/>
        </authorList>
    </citation>
    <scope>NUCLEOTIDE SEQUENCE [LARGE SCALE GENOMIC DNA]</scope>
    <source>
        <strain evidence="1 2">SSB218315</strain>
    </source>
</reference>
<accession>A0A1Z3N763</accession>
<dbReference type="EMBL" id="CP020946">
    <property type="protein sequence ID" value="ASD63310.1"/>
    <property type="molecule type" value="Genomic_DNA"/>
</dbReference>
<dbReference type="AlphaFoldDB" id="A0A1Z3N763"/>
<evidence type="ECO:0000313" key="2">
    <source>
        <dbReference type="Proteomes" id="UP000197003"/>
    </source>
</evidence>
<protein>
    <submittedName>
        <fullName evidence="1">Uncharacterized protein</fullName>
    </submittedName>
</protein>
<organism evidence="1 2">
    <name type="scientific">Bdellovibrio bacteriovorus</name>
    <dbReference type="NCBI Taxonomy" id="959"/>
    <lineage>
        <taxon>Bacteria</taxon>
        <taxon>Pseudomonadati</taxon>
        <taxon>Bdellovibrionota</taxon>
        <taxon>Bdellovibrionia</taxon>
        <taxon>Bdellovibrionales</taxon>
        <taxon>Pseudobdellovibrionaceae</taxon>
        <taxon>Bdellovibrio</taxon>
    </lineage>
</organism>
<gene>
    <name evidence="1" type="ORF">B9G79_06855</name>
</gene>